<evidence type="ECO:0000256" key="1">
    <source>
        <dbReference type="ARBA" id="ARBA00001966"/>
    </source>
</evidence>
<dbReference type="GO" id="GO:0003824">
    <property type="term" value="F:catalytic activity"/>
    <property type="evidence" value="ECO:0007669"/>
    <property type="project" value="InterPro"/>
</dbReference>
<sequence>MIAKPNSARRVRHARPDTLIYAIENRLYVNLTDRCTLACRFCPKHNDSKEVHNYNLTLSELPEPQKIIDLIGDPTQYEEVVFCGYGEPTLRLDALISVANAVKANGGKTRLNTDGLANLFHKKDVVPLLATCIDAISISLNAQNEYQYIEHCVPSIPHSYPAVIAFVQRAAQCIPDVTVTAIDGLKGIDISACQTIAITNGAKFKARTLDNVG</sequence>
<gene>
    <name evidence="9" type="ORF">SAMN05421760_10298</name>
</gene>
<dbReference type="OrthoDB" id="6258756at2"/>
<proteinExistence type="predicted"/>
<dbReference type="STRING" id="619304.SAMN05421760_10298"/>
<dbReference type="InterPro" id="IPR013785">
    <property type="entry name" value="Aldolase_TIM"/>
</dbReference>
<accession>A0A1N7JZD7</accession>
<evidence type="ECO:0000256" key="2">
    <source>
        <dbReference type="ARBA" id="ARBA00022485"/>
    </source>
</evidence>
<dbReference type="PANTHER" id="PTHR30352:SF5">
    <property type="entry name" value="PYRUVATE FORMATE-LYASE 1-ACTIVATING ENZYME"/>
    <property type="match status" value="1"/>
</dbReference>
<keyword evidence="3" id="KW-0119">Carbohydrate metabolism</keyword>
<evidence type="ECO:0000256" key="6">
    <source>
        <dbReference type="ARBA" id="ARBA00023004"/>
    </source>
</evidence>
<evidence type="ECO:0000259" key="8">
    <source>
        <dbReference type="Pfam" id="PF04055"/>
    </source>
</evidence>
<evidence type="ECO:0000256" key="4">
    <source>
        <dbReference type="ARBA" id="ARBA00022691"/>
    </source>
</evidence>
<dbReference type="CDD" id="cd01335">
    <property type="entry name" value="Radical_SAM"/>
    <property type="match status" value="1"/>
</dbReference>
<reference evidence="10" key="1">
    <citation type="submission" date="2017-01" db="EMBL/GenBank/DDBJ databases">
        <authorList>
            <person name="Varghese N."/>
            <person name="Submissions S."/>
        </authorList>
    </citation>
    <scope>NUCLEOTIDE SEQUENCE [LARGE SCALE GENOMIC DNA]</scope>
    <source>
        <strain evidence="10">DSM 22306</strain>
    </source>
</reference>
<evidence type="ECO:0000313" key="10">
    <source>
        <dbReference type="Proteomes" id="UP000185999"/>
    </source>
</evidence>
<dbReference type="SUPFAM" id="SSF102114">
    <property type="entry name" value="Radical SAM enzymes"/>
    <property type="match status" value="1"/>
</dbReference>
<dbReference type="Proteomes" id="UP000185999">
    <property type="component" value="Unassembled WGS sequence"/>
</dbReference>
<dbReference type="AlphaFoldDB" id="A0A1N7JZD7"/>
<dbReference type="InterPro" id="IPR034457">
    <property type="entry name" value="Organic_radical-activating"/>
</dbReference>
<feature type="domain" description="Radical SAM core" evidence="8">
    <location>
        <begin position="29"/>
        <end position="191"/>
    </location>
</feature>
<evidence type="ECO:0000256" key="5">
    <source>
        <dbReference type="ARBA" id="ARBA00022723"/>
    </source>
</evidence>
<dbReference type="InterPro" id="IPR058240">
    <property type="entry name" value="rSAM_sf"/>
</dbReference>
<keyword evidence="3" id="KW-0313">Glucose metabolism</keyword>
<keyword evidence="6" id="KW-0408">Iron</keyword>
<keyword evidence="2" id="KW-0004">4Fe-4S</keyword>
<dbReference type="InterPro" id="IPR007197">
    <property type="entry name" value="rSAM"/>
</dbReference>
<keyword evidence="4" id="KW-0949">S-adenosyl-L-methionine</keyword>
<dbReference type="RefSeq" id="WP_054340942.1">
    <property type="nucleotide sequence ID" value="NZ_FTOE01000002.1"/>
</dbReference>
<keyword evidence="10" id="KW-1185">Reference proteome</keyword>
<keyword evidence="7" id="KW-0411">Iron-sulfur</keyword>
<evidence type="ECO:0000256" key="3">
    <source>
        <dbReference type="ARBA" id="ARBA00022526"/>
    </source>
</evidence>
<dbReference type="Gene3D" id="3.20.20.70">
    <property type="entry name" value="Aldolase class I"/>
    <property type="match status" value="1"/>
</dbReference>
<dbReference type="GO" id="GO:0046872">
    <property type="term" value="F:metal ion binding"/>
    <property type="evidence" value="ECO:0007669"/>
    <property type="project" value="UniProtKB-KW"/>
</dbReference>
<protein>
    <submittedName>
        <fullName evidence="9">Radical SAM protein, TatD family-associated</fullName>
    </submittedName>
</protein>
<evidence type="ECO:0000256" key="7">
    <source>
        <dbReference type="ARBA" id="ARBA00023014"/>
    </source>
</evidence>
<name>A0A1N7JZD7_9GAMM</name>
<evidence type="ECO:0000313" key="9">
    <source>
        <dbReference type="EMBL" id="SIS54671.1"/>
    </source>
</evidence>
<dbReference type="InterPro" id="IPR023821">
    <property type="entry name" value="rSAM_TatD-assoc"/>
</dbReference>
<dbReference type="SFLD" id="SFLDS00029">
    <property type="entry name" value="Radical_SAM"/>
    <property type="match status" value="1"/>
</dbReference>
<dbReference type="SFLD" id="SFLDG01111">
    <property type="entry name" value="Uncharacterised_Radical_SAM_Su"/>
    <property type="match status" value="1"/>
</dbReference>
<dbReference type="EMBL" id="FTOE01000002">
    <property type="protein sequence ID" value="SIS54671.1"/>
    <property type="molecule type" value="Genomic_DNA"/>
</dbReference>
<dbReference type="NCBIfam" id="TIGR04038">
    <property type="entry name" value="tatD_link_rSAM"/>
    <property type="match status" value="1"/>
</dbReference>
<dbReference type="GO" id="GO:0006006">
    <property type="term" value="P:glucose metabolic process"/>
    <property type="evidence" value="ECO:0007669"/>
    <property type="project" value="UniProtKB-KW"/>
</dbReference>
<keyword evidence="5" id="KW-0479">Metal-binding</keyword>
<dbReference type="Pfam" id="PF04055">
    <property type="entry name" value="Radical_SAM"/>
    <property type="match status" value="1"/>
</dbReference>
<organism evidence="9 10">
    <name type="scientific">Neptunomonas antarctica</name>
    <dbReference type="NCBI Taxonomy" id="619304"/>
    <lineage>
        <taxon>Bacteria</taxon>
        <taxon>Pseudomonadati</taxon>
        <taxon>Pseudomonadota</taxon>
        <taxon>Gammaproteobacteria</taxon>
        <taxon>Oceanospirillales</taxon>
        <taxon>Oceanospirillaceae</taxon>
        <taxon>Neptunomonas</taxon>
    </lineage>
</organism>
<dbReference type="PANTHER" id="PTHR30352">
    <property type="entry name" value="PYRUVATE FORMATE-LYASE-ACTIVATING ENZYME"/>
    <property type="match status" value="1"/>
</dbReference>
<comment type="cofactor">
    <cofactor evidence="1">
        <name>[4Fe-4S] cluster</name>
        <dbReference type="ChEBI" id="CHEBI:49883"/>
    </cofactor>
</comment>
<dbReference type="GO" id="GO:0051539">
    <property type="term" value="F:4 iron, 4 sulfur cluster binding"/>
    <property type="evidence" value="ECO:0007669"/>
    <property type="project" value="UniProtKB-KW"/>
</dbReference>